<dbReference type="CDD" id="cd00009">
    <property type="entry name" value="AAA"/>
    <property type="match status" value="1"/>
</dbReference>
<gene>
    <name evidence="11" type="ORF">BASA50_001698</name>
</gene>
<dbReference type="SUPFAM" id="SSF52540">
    <property type="entry name" value="P-loop containing nucleoside triphosphate hydrolases"/>
    <property type="match status" value="1"/>
</dbReference>
<evidence type="ECO:0000256" key="5">
    <source>
        <dbReference type="ARBA" id="ARBA00023125"/>
    </source>
</evidence>
<dbReference type="Gene3D" id="3.40.50.300">
    <property type="entry name" value="P-loop containing nucleotide triphosphate hydrolases"/>
    <property type="match status" value="1"/>
</dbReference>
<keyword evidence="5" id="KW-0238">DNA-binding</keyword>
<dbReference type="EMBL" id="JAFCIX010000015">
    <property type="protein sequence ID" value="KAH6601305.1"/>
    <property type="molecule type" value="Genomic_DNA"/>
</dbReference>
<evidence type="ECO:0000256" key="6">
    <source>
        <dbReference type="ARBA" id="ARBA00023242"/>
    </source>
</evidence>
<name>A0ABQ8FP08_9FUNG</name>
<keyword evidence="12" id="KW-1185">Reference proteome</keyword>
<feature type="compositionally biased region" description="Polar residues" evidence="9">
    <location>
        <begin position="257"/>
        <end position="276"/>
    </location>
</feature>
<dbReference type="PANTHER" id="PTHR46765">
    <property type="entry name" value="P-LOOP CONTAINING NUCLEOSIDE TRIPHOSPHATE HYDROLASES SUPERFAMILY PROTEIN"/>
    <property type="match status" value="1"/>
</dbReference>
<evidence type="ECO:0000256" key="8">
    <source>
        <dbReference type="ARBA" id="ARBA00043975"/>
    </source>
</evidence>
<dbReference type="InterPro" id="IPR003593">
    <property type="entry name" value="AAA+_ATPase"/>
</dbReference>
<feature type="region of interest" description="Disordered" evidence="9">
    <location>
        <begin position="206"/>
        <end position="225"/>
    </location>
</feature>
<dbReference type="PANTHER" id="PTHR46765:SF1">
    <property type="entry name" value="P-LOOP CONTAINING NUCLEOSIDE TRIPHOSPHATE HYDROLASES SUPERFAMILY PROTEIN"/>
    <property type="match status" value="1"/>
</dbReference>
<dbReference type="InterPro" id="IPR047854">
    <property type="entry name" value="RFC_lid"/>
</dbReference>
<comment type="caution">
    <text evidence="11">The sequence shown here is derived from an EMBL/GenBank/DDBJ whole genome shotgun (WGS) entry which is preliminary data.</text>
</comment>
<dbReference type="Gene3D" id="1.10.8.60">
    <property type="match status" value="1"/>
</dbReference>
<evidence type="ECO:0000313" key="12">
    <source>
        <dbReference type="Proteomes" id="UP001648503"/>
    </source>
</evidence>
<evidence type="ECO:0000256" key="1">
    <source>
        <dbReference type="ARBA" id="ARBA00004123"/>
    </source>
</evidence>
<keyword evidence="3" id="KW-0547">Nucleotide-binding</keyword>
<dbReference type="Proteomes" id="UP001648503">
    <property type="component" value="Unassembled WGS sequence"/>
</dbReference>
<organism evidence="11 12">
    <name type="scientific">Batrachochytrium salamandrivorans</name>
    <dbReference type="NCBI Taxonomy" id="1357716"/>
    <lineage>
        <taxon>Eukaryota</taxon>
        <taxon>Fungi</taxon>
        <taxon>Fungi incertae sedis</taxon>
        <taxon>Chytridiomycota</taxon>
        <taxon>Chytridiomycota incertae sedis</taxon>
        <taxon>Chytridiomycetes</taxon>
        <taxon>Rhizophydiales</taxon>
        <taxon>Rhizophydiales incertae sedis</taxon>
        <taxon>Batrachochytrium</taxon>
    </lineage>
</organism>
<keyword evidence="4" id="KW-0067">ATP-binding</keyword>
<dbReference type="SMART" id="SM00382">
    <property type="entry name" value="AAA"/>
    <property type="match status" value="1"/>
</dbReference>
<keyword evidence="2" id="KW-0235">DNA replication</keyword>
<dbReference type="InterPro" id="IPR027417">
    <property type="entry name" value="P-loop_NTPase"/>
</dbReference>
<evidence type="ECO:0000256" key="9">
    <source>
        <dbReference type="SAM" id="MobiDB-lite"/>
    </source>
</evidence>
<accession>A0ABQ8FP08</accession>
<keyword evidence="7" id="KW-0131">Cell cycle</keyword>
<reference evidence="11 12" key="1">
    <citation type="submission" date="2021-02" db="EMBL/GenBank/DDBJ databases">
        <title>Variation within the Batrachochytrium salamandrivorans European outbreak.</title>
        <authorList>
            <person name="Kelly M."/>
            <person name="Pasmans F."/>
            <person name="Shea T.P."/>
            <person name="Munoz J.F."/>
            <person name="Carranza S."/>
            <person name="Cuomo C.A."/>
            <person name="Martel A."/>
        </authorList>
    </citation>
    <scope>NUCLEOTIDE SEQUENCE [LARGE SCALE GENOMIC DNA]</scope>
    <source>
        <strain evidence="11 12">AMFP18/2</strain>
    </source>
</reference>
<evidence type="ECO:0000313" key="11">
    <source>
        <dbReference type="EMBL" id="KAH6601305.1"/>
    </source>
</evidence>
<dbReference type="InterPro" id="IPR053016">
    <property type="entry name" value="CTF18-RFC_complex"/>
</dbReference>
<feature type="domain" description="AAA+ ATPase" evidence="10">
    <location>
        <begin position="655"/>
        <end position="816"/>
    </location>
</feature>
<feature type="region of interest" description="Disordered" evidence="9">
    <location>
        <begin position="753"/>
        <end position="776"/>
    </location>
</feature>
<dbReference type="CDD" id="cd18140">
    <property type="entry name" value="HLD_clamp_RFC"/>
    <property type="match status" value="1"/>
</dbReference>
<evidence type="ECO:0000256" key="4">
    <source>
        <dbReference type="ARBA" id="ARBA00022840"/>
    </source>
</evidence>
<sequence>MMTSPECLDTSRAIHEWEEMHAADYEAMQDCSMSDSNEGPTATQQSGITELFQSKPVRGSAASALFFACDDEDCDDMDGAQGDAQTHAVSTSNNAVASGYTGHIATTHPSDDHQIERHCSYAFQSSPPTFTSPSFRTDQPVPIPSNLDIDRSCLLSDTDPLYDLHNDTDLTPATAYSLGESQFTNTMGSLDKVSDLTHSTAMALNAPETAPSAQTSPLFLDMDDDDDDEEELFRHAQQHQKTHNRSRLASLVDRDSPSIQNTTEKSAATNSHSTGSKRPYVGLSFDSSDNEENNENEDINPFRVNESIPPHQKIRHMEYNYSALSCTNDTAQSFRFSQEDTAESTDTIGDGMIPAENTGVTSRFNQTSEAVFRPTDVANDTTTTGTLATDALATLVAGVKNVTSTGLNGRPVFSTSPGFSNGSTSKGIVHNKRDKEAEMDDALRMAAQEVMANMTPKVAANVKRTEIVEPAFLKRPHGKPFISAVSSSGVCFYFPKRSTELLGGAHSNEMLRLGTTKAGLDARDKFSQQEYLSTPIHRLMEQVQGIRTQQRINKLLEAEQSNQSIAQTHPVMVAKSATGKSVDTLWVDKYRPRMYVDMVGDERLNREVLTWVKQWDYCVFGKPVKRTLENMNQSKFRKKSLFENNKPADKLKRPERRILLLAGPPGLGKTTLAHVVAHHAGYNIVEINASDDRTGEALKNKVISAIESQSVFSDKRPNLVIIDEIDGASSSGSGDQTFIKMLVRLVEANDNSHAKEDGGMATVESDSAPKKRKQKSQRSLVRPIICICNDQYAQVLRPLHEIAQVFTFREPPLQALSKRLYEICRWEGLRADLRAVKALCEMTRGDMRSAINTLQFVRRKTGHLTKEMLLELDIGHKDFSKGLFDVWKRLFGRPNAKELKSIQYLIRDGKDDNGVLKHAESDRYINRIVPILQHAGDYDKIMQGCFENYLQTTRFDLLRSTSTKRSRLDEISDTTYMFDQIEMRIARHQQFELMAYQPFLLVDFYRLFASEEGRQIQLTYPRAEYKMFVERKESEGILRALIGGYNAGAMRQVSAVRLELVSLLVAIVSPEFRPLNFQSLKSNERDMLNRLVSVMSSFGMRLTPKTKPNGLMSFELDPPIHSVLMGEAGRVPTINDMSNTIKQMISHEINLANMRRKDAAMLAAQAHIAQATSTQKKKSDIKEAAQQKKDLANMNRSNGVMRPPVIAAEAQLPRDFFGRLIETKAVMEDDPSDKKNLRLGSGVKISYKFNEGFSNAVRTTVYVKDFL</sequence>
<feature type="compositionally biased region" description="Basic residues" evidence="9">
    <location>
        <begin position="236"/>
        <end position="246"/>
    </location>
</feature>
<evidence type="ECO:0000256" key="7">
    <source>
        <dbReference type="ARBA" id="ARBA00023306"/>
    </source>
</evidence>
<evidence type="ECO:0000256" key="3">
    <source>
        <dbReference type="ARBA" id="ARBA00022741"/>
    </source>
</evidence>
<feature type="region of interest" description="Disordered" evidence="9">
    <location>
        <begin position="234"/>
        <end position="305"/>
    </location>
</feature>
<comment type="subcellular location">
    <subcellularLocation>
        <location evidence="1">Nucleus</location>
    </subcellularLocation>
</comment>
<keyword evidence="6" id="KW-0539">Nucleus</keyword>
<evidence type="ECO:0000256" key="2">
    <source>
        <dbReference type="ARBA" id="ARBA00022705"/>
    </source>
</evidence>
<feature type="compositionally biased region" description="Acidic residues" evidence="9">
    <location>
        <begin position="288"/>
        <end position="298"/>
    </location>
</feature>
<protein>
    <recommendedName>
        <fullName evidence="10">AAA+ ATPase domain-containing protein</fullName>
    </recommendedName>
</protein>
<comment type="similarity">
    <text evidence="8">Belongs to the activator 1 small subunits family. CTF18 subfamily.</text>
</comment>
<dbReference type="InterPro" id="IPR003959">
    <property type="entry name" value="ATPase_AAA_core"/>
</dbReference>
<proteinExistence type="inferred from homology"/>
<evidence type="ECO:0000259" key="10">
    <source>
        <dbReference type="SMART" id="SM00382"/>
    </source>
</evidence>
<dbReference type="Pfam" id="PF00004">
    <property type="entry name" value="AAA"/>
    <property type="match status" value="1"/>
</dbReference>